<dbReference type="EMBL" id="GL883081">
    <property type="protein sequence ID" value="EGF89257.1"/>
    <property type="molecule type" value="Genomic_DNA"/>
</dbReference>
<dbReference type="SUPFAM" id="SSF47598">
    <property type="entry name" value="Ribbon-helix-helix"/>
    <property type="match status" value="1"/>
</dbReference>
<feature type="domain" description="Ribbon-helix-helix protein CopG" evidence="8">
    <location>
        <begin position="3"/>
        <end position="41"/>
    </location>
</feature>
<dbReference type="AlphaFoldDB" id="F4QTV7"/>
<keyword evidence="4 7" id="KW-0805">Transcription regulation</keyword>
<dbReference type="GO" id="GO:0016151">
    <property type="term" value="F:nickel cation binding"/>
    <property type="evidence" value="ECO:0007669"/>
    <property type="project" value="UniProtKB-UniRule"/>
</dbReference>
<name>F4QTV7_9CAUL</name>
<dbReference type="InterPro" id="IPR013321">
    <property type="entry name" value="Arc_rbn_hlx_hlx"/>
</dbReference>
<keyword evidence="3 7" id="KW-0479">Metal-binding</keyword>
<evidence type="ECO:0000259" key="9">
    <source>
        <dbReference type="Pfam" id="PF08753"/>
    </source>
</evidence>
<dbReference type="PANTHER" id="PTHR34719">
    <property type="entry name" value="NICKEL-RESPONSIVE REGULATOR"/>
    <property type="match status" value="1"/>
</dbReference>
<dbReference type="STRING" id="715226.ABI_46040"/>
<dbReference type="InterPro" id="IPR010985">
    <property type="entry name" value="Ribbon_hlx_hlx"/>
</dbReference>
<dbReference type="RefSeq" id="WP_006275378.1">
    <property type="nucleotide sequence ID" value="NZ_GL883081.1"/>
</dbReference>
<dbReference type="InterPro" id="IPR050192">
    <property type="entry name" value="CopG/NikR_regulator"/>
</dbReference>
<dbReference type="GO" id="GO:0003700">
    <property type="term" value="F:DNA-binding transcription factor activity"/>
    <property type="evidence" value="ECO:0007669"/>
    <property type="project" value="UniProtKB-UniRule"/>
</dbReference>
<dbReference type="HAMAP" id="MF_00476">
    <property type="entry name" value="NikR"/>
    <property type="match status" value="1"/>
</dbReference>
<dbReference type="Pfam" id="PF01402">
    <property type="entry name" value="RHH_1"/>
    <property type="match status" value="1"/>
</dbReference>
<dbReference type="InterPro" id="IPR022988">
    <property type="entry name" value="Ni_resp_reg_NikR"/>
</dbReference>
<dbReference type="Gene3D" id="3.30.70.1150">
    <property type="entry name" value="ACT-like. Chain A, domain 2"/>
    <property type="match status" value="1"/>
</dbReference>
<evidence type="ECO:0000256" key="2">
    <source>
        <dbReference type="ARBA" id="ARBA00022596"/>
    </source>
</evidence>
<evidence type="ECO:0000313" key="11">
    <source>
        <dbReference type="Proteomes" id="UP000006512"/>
    </source>
</evidence>
<evidence type="ECO:0000256" key="7">
    <source>
        <dbReference type="HAMAP-Rule" id="MF_00476"/>
    </source>
</evidence>
<dbReference type="HOGENOM" id="CLU_113319_1_4_5"/>
<feature type="binding site" evidence="7">
    <location>
        <position position="95"/>
    </location>
    <ligand>
        <name>Ni(2+)</name>
        <dbReference type="ChEBI" id="CHEBI:49786"/>
    </ligand>
</feature>
<evidence type="ECO:0000259" key="8">
    <source>
        <dbReference type="Pfam" id="PF01402"/>
    </source>
</evidence>
<reference evidence="11" key="1">
    <citation type="submission" date="2011-03" db="EMBL/GenBank/DDBJ databases">
        <title>Draft genome sequence of Brevundimonas diminuta.</title>
        <authorList>
            <person name="Brown P.J.B."/>
            <person name="Buechlein A."/>
            <person name="Hemmerich C."/>
            <person name="Brun Y.V."/>
        </authorList>
    </citation>
    <scope>NUCLEOTIDE SEQUENCE [LARGE SCALE GENOMIC DNA]</scope>
    <source>
        <strain evidence="11">C19</strain>
    </source>
</reference>
<evidence type="ECO:0000313" key="10">
    <source>
        <dbReference type="EMBL" id="EGF89257.1"/>
    </source>
</evidence>
<keyword evidence="5 7" id="KW-0238">DNA-binding</keyword>
<dbReference type="Pfam" id="PF08753">
    <property type="entry name" value="NikR_C"/>
    <property type="match status" value="1"/>
</dbReference>
<comment type="similarity">
    <text evidence="1 7">Belongs to the transcriptional regulatory CopG/NikR family.</text>
</comment>
<gene>
    <name evidence="10" type="ORF">ABI_46040</name>
</gene>
<keyword evidence="6 7" id="KW-0804">Transcription</keyword>
<dbReference type="OrthoDB" id="9806294at2"/>
<dbReference type="PANTHER" id="PTHR34719:SF2">
    <property type="entry name" value="NICKEL-RESPONSIVE REGULATOR"/>
    <property type="match status" value="1"/>
</dbReference>
<dbReference type="NCBIfam" id="NF002815">
    <property type="entry name" value="PRK02967.1"/>
    <property type="match status" value="1"/>
</dbReference>
<evidence type="ECO:0000256" key="1">
    <source>
        <dbReference type="ARBA" id="ARBA00008478"/>
    </source>
</evidence>
<dbReference type="NCBIfam" id="NF003381">
    <property type="entry name" value="PRK04460.1"/>
    <property type="match status" value="1"/>
</dbReference>
<dbReference type="InterPro" id="IPR027271">
    <property type="entry name" value="Acetolactate_synth/TF_NikR_C"/>
</dbReference>
<dbReference type="SUPFAM" id="SSF55021">
    <property type="entry name" value="ACT-like"/>
    <property type="match status" value="1"/>
</dbReference>
<dbReference type="Proteomes" id="UP000006512">
    <property type="component" value="Unassembled WGS sequence"/>
</dbReference>
<feature type="binding site" evidence="7">
    <location>
        <position position="76"/>
    </location>
    <ligand>
        <name>Ni(2+)</name>
        <dbReference type="ChEBI" id="CHEBI:49786"/>
    </ligand>
</feature>
<comment type="cofactor">
    <cofactor evidence="7">
        <name>Ni(2+)</name>
        <dbReference type="ChEBI" id="CHEBI:49786"/>
    </cofactor>
    <text evidence="7">Binds 1 nickel ion per subunit.</text>
</comment>
<dbReference type="InterPro" id="IPR014864">
    <property type="entry name" value="TF_NikR_Ni-bd_C"/>
</dbReference>
<evidence type="ECO:0000256" key="5">
    <source>
        <dbReference type="ARBA" id="ARBA00023125"/>
    </source>
</evidence>
<dbReference type="InterPro" id="IPR002145">
    <property type="entry name" value="CopG"/>
</dbReference>
<keyword evidence="11" id="KW-1185">Reference proteome</keyword>
<dbReference type="GO" id="GO:0003677">
    <property type="term" value="F:DNA binding"/>
    <property type="evidence" value="ECO:0007669"/>
    <property type="project" value="UniProtKB-KW"/>
</dbReference>
<feature type="binding site" evidence="7">
    <location>
        <position position="87"/>
    </location>
    <ligand>
        <name>Ni(2+)</name>
        <dbReference type="ChEBI" id="CHEBI:49786"/>
    </ligand>
</feature>
<dbReference type="NCBIfam" id="NF002169">
    <property type="entry name" value="PRK01002.1"/>
    <property type="match status" value="1"/>
</dbReference>
<evidence type="ECO:0000256" key="4">
    <source>
        <dbReference type="ARBA" id="ARBA00023015"/>
    </source>
</evidence>
<evidence type="ECO:0000256" key="3">
    <source>
        <dbReference type="ARBA" id="ARBA00022723"/>
    </source>
</evidence>
<accession>F4QTV7</accession>
<dbReference type="eggNOG" id="COG0864">
    <property type="taxonomic scope" value="Bacteria"/>
</dbReference>
<protein>
    <recommendedName>
        <fullName evidence="7">Putative nickel-responsive regulator</fullName>
    </recommendedName>
</protein>
<feature type="binding site" evidence="7">
    <location>
        <position position="89"/>
    </location>
    <ligand>
        <name>Ni(2+)</name>
        <dbReference type="ChEBI" id="CHEBI:49786"/>
    </ligand>
</feature>
<dbReference type="CDD" id="cd22231">
    <property type="entry name" value="RHH_NikR_HicB-like"/>
    <property type="match status" value="1"/>
</dbReference>
<organism evidence="10 11">
    <name type="scientific">Asticcacaulis biprosthecium C19</name>
    <dbReference type="NCBI Taxonomy" id="715226"/>
    <lineage>
        <taxon>Bacteria</taxon>
        <taxon>Pseudomonadati</taxon>
        <taxon>Pseudomonadota</taxon>
        <taxon>Alphaproteobacteria</taxon>
        <taxon>Caulobacterales</taxon>
        <taxon>Caulobacteraceae</taxon>
        <taxon>Asticcacaulis</taxon>
    </lineage>
</organism>
<evidence type="ECO:0000256" key="6">
    <source>
        <dbReference type="ARBA" id="ARBA00023163"/>
    </source>
</evidence>
<comment type="function">
    <text evidence="7">Transcriptional regulator.</text>
</comment>
<feature type="domain" description="Transcription factor NikR nickel binding C-terminal" evidence="9">
    <location>
        <begin position="53"/>
        <end position="128"/>
    </location>
</feature>
<dbReference type="Gene3D" id="1.10.1220.10">
    <property type="entry name" value="Met repressor-like"/>
    <property type="match status" value="1"/>
</dbReference>
<sequence length="144" mass="15864">MQRVTISIDDDLSQDFDRLTHEQGYTSKSEAIRDLIRTAVAARPNLPVEGACVASLSYVYDHHVRALAQRLIELQHDHHDIVVATTHIHLNHDSCLETVILKGPAGAVRALADAIQSQRGVRFATLNVIGVTAVHSHDHGHHHA</sequence>
<proteinExistence type="inferred from homology"/>
<dbReference type="GO" id="GO:0010045">
    <property type="term" value="P:response to nickel cation"/>
    <property type="evidence" value="ECO:0007669"/>
    <property type="project" value="InterPro"/>
</dbReference>
<keyword evidence="2 7" id="KW-0533">Nickel</keyword>
<dbReference type="InterPro" id="IPR045865">
    <property type="entry name" value="ACT-like_dom_sf"/>
</dbReference>